<keyword evidence="2" id="KW-0408">Iron</keyword>
<keyword evidence="3" id="KW-0411">Iron-sulfur</keyword>
<evidence type="ECO:0000259" key="4">
    <source>
        <dbReference type="PROSITE" id="PS51918"/>
    </source>
</evidence>
<dbReference type="EMBL" id="CVRL01000025">
    <property type="protein sequence ID" value="CRL11160.1"/>
    <property type="molecule type" value="Genomic_DNA"/>
</dbReference>
<dbReference type="CDD" id="cd01335">
    <property type="entry name" value="Radical_SAM"/>
    <property type="match status" value="1"/>
</dbReference>
<feature type="domain" description="Radical SAM core" evidence="4">
    <location>
        <begin position="95"/>
        <end position="332"/>
    </location>
</feature>
<dbReference type="SFLD" id="SFLDS00029">
    <property type="entry name" value="Radical_SAM"/>
    <property type="match status" value="1"/>
</dbReference>
<keyword evidence="1" id="KW-0479">Metal-binding</keyword>
<proteinExistence type="predicted"/>
<gene>
    <name evidence="5" type="ORF">NIT7321_02011</name>
</gene>
<accession>A0A0H5DI04</accession>
<dbReference type="Pfam" id="PF04055">
    <property type="entry name" value="Radical_SAM"/>
    <property type="match status" value="1"/>
</dbReference>
<dbReference type="GO" id="GO:0046872">
    <property type="term" value="F:metal ion binding"/>
    <property type="evidence" value="ECO:0007669"/>
    <property type="project" value="UniProtKB-KW"/>
</dbReference>
<protein>
    <submittedName>
        <fullName evidence="5">Radical SAM superfamily protein</fullName>
    </submittedName>
</protein>
<dbReference type="Gene3D" id="3.80.30.30">
    <property type="match status" value="1"/>
</dbReference>
<dbReference type="PANTHER" id="PTHR43432">
    <property type="entry name" value="SLR0285 PROTEIN"/>
    <property type="match status" value="1"/>
</dbReference>
<dbReference type="SMART" id="SM00729">
    <property type="entry name" value="Elp3"/>
    <property type="match status" value="1"/>
</dbReference>
<evidence type="ECO:0000313" key="5">
    <source>
        <dbReference type="EMBL" id="CRL11160.1"/>
    </source>
</evidence>
<dbReference type="Proteomes" id="UP000043764">
    <property type="component" value="Unassembled WGS sequence"/>
</dbReference>
<dbReference type="GO" id="GO:0003824">
    <property type="term" value="F:catalytic activity"/>
    <property type="evidence" value="ECO:0007669"/>
    <property type="project" value="InterPro"/>
</dbReference>
<evidence type="ECO:0000256" key="1">
    <source>
        <dbReference type="ARBA" id="ARBA00022723"/>
    </source>
</evidence>
<sequence length="390" mass="43835">MKISHADVRFRLFVLYLFSRMFHIDTMTEFSDQSPLRRKARASLSNAAGCFDLQRAAVDDGWSNTTDSDEPEVPKIETDIRFEQARSLINYNKSPDLPFDRSINTYRGCEHGCIYCFARPTHAYLGLSPGLDFETRLIARPNAAEVLRHELSSPRYKVATLAIGTNTDPYQPCERALKLTRDCLQILSEFAHPVAIVTKGALVERDIDILAPMAAQGLVRVGISVTTLDPDLSRRMEPRAPSPARRLAAIRRLRDAGIPVRIMCSPLVPGLTDHELEAMLAAGAEAGADAASWIMLRLPREVSTLWQEWLAEHAPLRAEKVMNRLREMHGGRDYDPRWGQRMRGEGPYADVISNRFKAACKRLGLNQRSEPLRSDLFARPPQAGDQLALF</sequence>
<keyword evidence="6" id="KW-1185">Reference proteome</keyword>
<dbReference type="NCBIfam" id="NF033668">
    <property type="entry name" value="rSAM_PA0069"/>
    <property type="match status" value="1"/>
</dbReference>
<reference evidence="6" key="1">
    <citation type="submission" date="2015-05" db="EMBL/GenBank/DDBJ databases">
        <authorList>
            <person name="Rodrigo-Torres Lidia"/>
            <person name="Arahal R.David."/>
        </authorList>
    </citation>
    <scope>NUCLEOTIDE SEQUENCE [LARGE SCALE GENOMIC DNA]</scope>
    <source>
        <strain evidence="6">CECT 7321</strain>
    </source>
</reference>
<name>A0A0H5DI04_9RHOB</name>
<dbReference type="InterPro" id="IPR007197">
    <property type="entry name" value="rSAM"/>
</dbReference>
<evidence type="ECO:0000256" key="2">
    <source>
        <dbReference type="ARBA" id="ARBA00023004"/>
    </source>
</evidence>
<evidence type="ECO:0000313" key="6">
    <source>
        <dbReference type="Proteomes" id="UP000043764"/>
    </source>
</evidence>
<dbReference type="AlphaFoldDB" id="A0A0H5DI04"/>
<dbReference type="GO" id="GO:0051536">
    <property type="term" value="F:iron-sulfur cluster binding"/>
    <property type="evidence" value="ECO:0007669"/>
    <property type="project" value="UniProtKB-KW"/>
</dbReference>
<dbReference type="SFLD" id="SFLDG01084">
    <property type="entry name" value="Uncharacterised_Radical_SAM_Su"/>
    <property type="match status" value="1"/>
</dbReference>
<dbReference type="PROSITE" id="PS51918">
    <property type="entry name" value="RADICAL_SAM"/>
    <property type="match status" value="1"/>
</dbReference>
<dbReference type="SUPFAM" id="SSF102114">
    <property type="entry name" value="Radical SAM enzymes"/>
    <property type="match status" value="1"/>
</dbReference>
<evidence type="ECO:0000256" key="3">
    <source>
        <dbReference type="ARBA" id="ARBA00023014"/>
    </source>
</evidence>
<dbReference type="InterPro" id="IPR040086">
    <property type="entry name" value="MJ0683-like"/>
</dbReference>
<organism evidence="5 6">
    <name type="scientific">Phaeobacter italicus</name>
    <dbReference type="NCBI Taxonomy" id="481446"/>
    <lineage>
        <taxon>Bacteria</taxon>
        <taxon>Pseudomonadati</taxon>
        <taxon>Pseudomonadota</taxon>
        <taxon>Alphaproteobacteria</taxon>
        <taxon>Rhodobacterales</taxon>
        <taxon>Roseobacteraceae</taxon>
        <taxon>Phaeobacter</taxon>
    </lineage>
</organism>
<dbReference type="InterPro" id="IPR006638">
    <property type="entry name" value="Elp3/MiaA/NifB-like_rSAM"/>
</dbReference>
<dbReference type="PANTHER" id="PTHR43432:SF3">
    <property type="entry name" value="SLR0285 PROTEIN"/>
    <property type="match status" value="1"/>
</dbReference>
<dbReference type="STRING" id="481446.NIT7645_01110"/>
<dbReference type="InterPro" id="IPR058240">
    <property type="entry name" value="rSAM_sf"/>
</dbReference>